<dbReference type="NCBIfam" id="TIGR00632">
    <property type="entry name" value="vsr"/>
    <property type="match status" value="1"/>
</dbReference>
<dbReference type="Pfam" id="PF03852">
    <property type="entry name" value="Vsr"/>
    <property type="match status" value="1"/>
</dbReference>
<dbReference type="REBASE" id="370967">
    <property type="entry name" value="V.NspBT10ORF12620P"/>
</dbReference>
<keyword evidence="8" id="KW-1185">Reference proteome</keyword>
<evidence type="ECO:0000313" key="8">
    <source>
        <dbReference type="Proteomes" id="UP000464214"/>
    </source>
</evidence>
<comment type="function">
    <text evidence="6">May nick specific sequences that contain T:G mispairs resulting from m5C-deamination.</text>
</comment>
<dbReference type="GO" id="GO:0006298">
    <property type="term" value="P:mismatch repair"/>
    <property type="evidence" value="ECO:0007669"/>
    <property type="project" value="UniProtKB-UniRule"/>
</dbReference>
<evidence type="ECO:0000256" key="2">
    <source>
        <dbReference type="ARBA" id="ARBA00022759"/>
    </source>
</evidence>
<accession>A0A6P1P139</accession>
<dbReference type="EMBL" id="CP047897">
    <property type="protein sequence ID" value="QHL88228.1"/>
    <property type="molecule type" value="Genomic_DNA"/>
</dbReference>
<keyword evidence="2 6" id="KW-0255">Endonuclease</keyword>
<dbReference type="RefSeq" id="WP_160692395.1">
    <property type="nucleotide sequence ID" value="NZ_CP047897.1"/>
</dbReference>
<dbReference type="InterPro" id="IPR004603">
    <property type="entry name" value="DNA_mismatch_endonuc_vsr"/>
</dbReference>
<gene>
    <name evidence="7" type="primary">vsr</name>
    <name evidence="7" type="ORF">GU926_12615</name>
</gene>
<keyword evidence="4 6" id="KW-0378">Hydrolase</keyword>
<evidence type="ECO:0000313" key="7">
    <source>
        <dbReference type="EMBL" id="QHL88228.1"/>
    </source>
</evidence>
<sequence>MTDVHSKKVRSFNMSQIKGKNTKPEVLVRKFLFSKGFRFRLHDKKLLGKPDIILPKYKTVIFVHGCFWHCHNGCKYFVVPKTRTDWWLNKLQTNRKKDEENENLLVERGWKVLTIWECELKSKTKEVTLVKLEEELWRSLNQSQ</sequence>
<keyword evidence="1 6" id="KW-0540">Nuclease</keyword>
<evidence type="ECO:0000256" key="4">
    <source>
        <dbReference type="ARBA" id="ARBA00022801"/>
    </source>
</evidence>
<evidence type="ECO:0000256" key="5">
    <source>
        <dbReference type="ARBA" id="ARBA00023204"/>
    </source>
</evidence>
<dbReference type="InterPro" id="IPR011335">
    <property type="entry name" value="Restrct_endonuc-II-like"/>
</dbReference>
<proteinExistence type="inferred from homology"/>
<dbReference type="EC" id="3.1.-.-" evidence="6"/>
<name>A0A6P1P139_9BACT</name>
<evidence type="ECO:0000256" key="6">
    <source>
        <dbReference type="PIRNR" id="PIRNR018267"/>
    </source>
</evidence>
<organism evidence="7 8">
    <name type="scientific">Nibribacter ruber</name>
    <dbReference type="NCBI Taxonomy" id="2698458"/>
    <lineage>
        <taxon>Bacteria</taxon>
        <taxon>Pseudomonadati</taxon>
        <taxon>Bacteroidota</taxon>
        <taxon>Cytophagia</taxon>
        <taxon>Cytophagales</taxon>
        <taxon>Hymenobacteraceae</taxon>
        <taxon>Nibribacter</taxon>
    </lineage>
</organism>
<dbReference type="AlphaFoldDB" id="A0A6P1P139"/>
<dbReference type="Gene3D" id="3.40.960.10">
    <property type="entry name" value="VSR Endonuclease"/>
    <property type="match status" value="1"/>
</dbReference>
<dbReference type="PIRSF" id="PIRSF018267">
    <property type="entry name" value="VSR_endonuc"/>
    <property type="match status" value="1"/>
</dbReference>
<comment type="similarity">
    <text evidence="6">Belongs to the vsr family.</text>
</comment>
<dbReference type="GO" id="GO:0004519">
    <property type="term" value="F:endonuclease activity"/>
    <property type="evidence" value="ECO:0007669"/>
    <property type="project" value="UniProtKB-KW"/>
</dbReference>
<reference evidence="7 8" key="1">
    <citation type="submission" date="2020-01" db="EMBL/GenBank/DDBJ databases">
        <authorList>
            <person name="Kim M."/>
        </authorList>
    </citation>
    <scope>NUCLEOTIDE SEQUENCE [LARGE SCALE GENOMIC DNA]</scope>
    <source>
        <strain evidence="7 8">BT10</strain>
    </source>
</reference>
<dbReference type="Proteomes" id="UP000464214">
    <property type="component" value="Chromosome"/>
</dbReference>
<evidence type="ECO:0000256" key="3">
    <source>
        <dbReference type="ARBA" id="ARBA00022763"/>
    </source>
</evidence>
<dbReference type="CDD" id="cd00221">
    <property type="entry name" value="Vsr"/>
    <property type="match status" value="1"/>
</dbReference>
<keyword evidence="5 6" id="KW-0234">DNA repair</keyword>
<dbReference type="SUPFAM" id="SSF52980">
    <property type="entry name" value="Restriction endonuclease-like"/>
    <property type="match status" value="1"/>
</dbReference>
<dbReference type="KEGG" id="nib:GU926_12615"/>
<evidence type="ECO:0000256" key="1">
    <source>
        <dbReference type="ARBA" id="ARBA00022722"/>
    </source>
</evidence>
<protein>
    <recommendedName>
        <fullName evidence="6">Very short patch repair endonuclease</fullName>
        <ecNumber evidence="6">3.1.-.-</ecNumber>
    </recommendedName>
</protein>
<dbReference type="GO" id="GO:0016787">
    <property type="term" value="F:hydrolase activity"/>
    <property type="evidence" value="ECO:0007669"/>
    <property type="project" value="UniProtKB-KW"/>
</dbReference>
<keyword evidence="3 6" id="KW-0227">DNA damage</keyword>